<feature type="transmembrane region" description="Helical" evidence="1">
    <location>
        <begin position="39"/>
        <end position="59"/>
    </location>
</feature>
<feature type="transmembrane region" description="Helical" evidence="1">
    <location>
        <begin position="126"/>
        <end position="146"/>
    </location>
</feature>
<comment type="caution">
    <text evidence="2">The sequence shown here is derived from an EMBL/GenBank/DDBJ whole genome shotgun (WGS) entry which is preliminary data.</text>
</comment>
<organism evidence="2 3">
    <name type="scientific">Luteolibacter yonseiensis</name>
    <dbReference type="NCBI Taxonomy" id="1144680"/>
    <lineage>
        <taxon>Bacteria</taxon>
        <taxon>Pseudomonadati</taxon>
        <taxon>Verrucomicrobiota</taxon>
        <taxon>Verrucomicrobiia</taxon>
        <taxon>Verrucomicrobiales</taxon>
        <taxon>Verrucomicrobiaceae</taxon>
        <taxon>Luteolibacter</taxon>
    </lineage>
</organism>
<dbReference type="EMBL" id="JAENIK010000004">
    <property type="protein sequence ID" value="MBK1814966.1"/>
    <property type="molecule type" value="Genomic_DNA"/>
</dbReference>
<protein>
    <submittedName>
        <fullName evidence="2">Uncharacterized protein</fullName>
    </submittedName>
</protein>
<name>A0A934R297_9BACT</name>
<evidence type="ECO:0000313" key="3">
    <source>
        <dbReference type="Proteomes" id="UP000600139"/>
    </source>
</evidence>
<keyword evidence="3" id="KW-1185">Reference proteome</keyword>
<dbReference type="Proteomes" id="UP000600139">
    <property type="component" value="Unassembled WGS sequence"/>
</dbReference>
<proteinExistence type="predicted"/>
<feature type="transmembrane region" description="Helical" evidence="1">
    <location>
        <begin position="71"/>
        <end position="90"/>
    </location>
</feature>
<dbReference type="RefSeq" id="WP_200349914.1">
    <property type="nucleotide sequence ID" value="NZ_BAABHZ010000010.1"/>
</dbReference>
<sequence>MKSSPYYPPRAGTLSRLLTLADRLVARVRMSQLMRRTPYRFVAFPSAVSWLLLPGLMWRGEPEQAKLGNRIMFAWAACVVVHIVSLNGAFADWAAILASMLHGISAAAVLAVLNPQWQGFTRMWKTSVYATLLVLVLYTIGLRGVAPVVAQRMVLDGETIMTRRAWAGSGPWVRGEWVVYRLPNRLLNIDRILAGPEDIIRFHKDSFEVDGKFFPRVSPHMPVEGEIHMDKNTYFIWPTAATFVHAGDRLPQLMLGVADIDAPDIVGRPYQHWFWKSTTLEALKPIHPSKP</sequence>
<gene>
    <name evidence="2" type="ORF">JIN84_05025</name>
</gene>
<feature type="transmembrane region" description="Helical" evidence="1">
    <location>
        <begin position="96"/>
        <end position="114"/>
    </location>
</feature>
<evidence type="ECO:0000256" key="1">
    <source>
        <dbReference type="SAM" id="Phobius"/>
    </source>
</evidence>
<dbReference type="AlphaFoldDB" id="A0A934R297"/>
<evidence type="ECO:0000313" key="2">
    <source>
        <dbReference type="EMBL" id="MBK1814966.1"/>
    </source>
</evidence>
<reference evidence="2" key="1">
    <citation type="submission" date="2021-01" db="EMBL/GenBank/DDBJ databases">
        <title>Modified the classification status of verrucomicrobia.</title>
        <authorList>
            <person name="Feng X."/>
        </authorList>
    </citation>
    <scope>NUCLEOTIDE SEQUENCE</scope>
    <source>
        <strain evidence="2">JCM 18052</strain>
    </source>
</reference>
<keyword evidence="1" id="KW-0812">Transmembrane</keyword>
<keyword evidence="1" id="KW-0472">Membrane</keyword>
<keyword evidence="1" id="KW-1133">Transmembrane helix</keyword>
<accession>A0A934R297</accession>